<dbReference type="AlphaFoldDB" id="A0A5M6D8F7"/>
<dbReference type="EMBL" id="VWOX01000007">
    <property type="protein sequence ID" value="KAA5542592.1"/>
    <property type="molecule type" value="Genomic_DNA"/>
</dbReference>
<dbReference type="Proteomes" id="UP000324479">
    <property type="component" value="Unassembled WGS sequence"/>
</dbReference>
<dbReference type="RefSeq" id="WP_150077008.1">
    <property type="nucleotide sequence ID" value="NZ_VWOX01000007.1"/>
</dbReference>
<organism evidence="2 3">
    <name type="scientific">Roseiconus nitratireducens</name>
    <dbReference type="NCBI Taxonomy" id="2605748"/>
    <lineage>
        <taxon>Bacteria</taxon>
        <taxon>Pseudomonadati</taxon>
        <taxon>Planctomycetota</taxon>
        <taxon>Planctomycetia</taxon>
        <taxon>Pirellulales</taxon>
        <taxon>Pirellulaceae</taxon>
        <taxon>Roseiconus</taxon>
    </lineage>
</organism>
<evidence type="ECO:0000313" key="3">
    <source>
        <dbReference type="Proteomes" id="UP000324479"/>
    </source>
</evidence>
<protein>
    <submittedName>
        <fullName evidence="2">Uncharacterized protein</fullName>
    </submittedName>
</protein>
<comment type="caution">
    <text evidence="2">The sequence shown here is derived from an EMBL/GenBank/DDBJ whole genome shotgun (WGS) entry which is preliminary data.</text>
</comment>
<sequence>MDSQSSAETPSSSWLVHQWIVAGIVSAASRFVPVPFVDDLLQDRCRRFTVERTLKAHDRGQDLERYRTFFGSDTGCAGGCLAWAARAPLKLVLFPIRKLVRVVTSVRGVPLEITRMVLLGRTLDRCLSRESEWDVPRIRRMRAAFEEAFARMDFHALQAAMKDVLRGVSGWKDAAIDLARRMESREQPEEEIESSPEVERSADGISALLDLPESRALFSEFDRRFDLAMERLDRQAT</sequence>
<evidence type="ECO:0000313" key="2">
    <source>
        <dbReference type="EMBL" id="KAA5542592.1"/>
    </source>
</evidence>
<accession>A0A5M6D8F7</accession>
<gene>
    <name evidence="2" type="ORF">FYK55_13725</name>
</gene>
<proteinExistence type="predicted"/>
<keyword evidence="3" id="KW-1185">Reference proteome</keyword>
<feature type="region of interest" description="Disordered" evidence="1">
    <location>
        <begin position="182"/>
        <end position="201"/>
    </location>
</feature>
<reference evidence="2 3" key="1">
    <citation type="submission" date="2019-08" db="EMBL/GenBank/DDBJ databases">
        <authorList>
            <person name="Dhanesh K."/>
            <person name="Kumar G."/>
            <person name="Sasikala C."/>
            <person name="Venkata Ramana C."/>
        </authorList>
    </citation>
    <scope>NUCLEOTIDE SEQUENCE [LARGE SCALE GENOMIC DNA]</scope>
    <source>
        <strain evidence="2 3">JC645</strain>
    </source>
</reference>
<evidence type="ECO:0000256" key="1">
    <source>
        <dbReference type="SAM" id="MobiDB-lite"/>
    </source>
</evidence>
<name>A0A5M6D8F7_9BACT</name>